<dbReference type="AlphaFoldDB" id="A0A7Z2ZS98"/>
<dbReference type="KEGG" id="mfy:HH212_09535"/>
<feature type="transmembrane region" description="Helical" evidence="1">
    <location>
        <begin position="27"/>
        <end position="48"/>
    </location>
</feature>
<dbReference type="RefSeq" id="WP_170202268.1">
    <property type="nucleotide sequence ID" value="NZ_CP051685.1"/>
</dbReference>
<protein>
    <submittedName>
        <fullName evidence="2">DUF1439 domain-containing protein</fullName>
    </submittedName>
</protein>
<evidence type="ECO:0000313" key="3">
    <source>
        <dbReference type="Proteomes" id="UP000502415"/>
    </source>
</evidence>
<dbReference type="InterPro" id="IPR010835">
    <property type="entry name" value="DUF1439"/>
</dbReference>
<keyword evidence="1" id="KW-0472">Membrane</keyword>
<accession>A0A7Z2ZS98</accession>
<dbReference type="Proteomes" id="UP000502415">
    <property type="component" value="Chromosome"/>
</dbReference>
<keyword evidence="3" id="KW-1185">Reference proteome</keyword>
<gene>
    <name evidence="2" type="ORF">HH212_09535</name>
</gene>
<reference evidence="2 3" key="1">
    <citation type="submission" date="2020-04" db="EMBL/GenBank/DDBJ databases">
        <title>Genome sequencing of novel species.</title>
        <authorList>
            <person name="Heo J."/>
            <person name="Kim S.-J."/>
            <person name="Kim J.-S."/>
            <person name="Hong S.-B."/>
            <person name="Kwon S.-W."/>
        </authorList>
    </citation>
    <scope>NUCLEOTIDE SEQUENCE [LARGE SCALE GENOMIC DNA]</scope>
    <source>
        <strain evidence="2 3">GN2-R2</strain>
    </source>
</reference>
<evidence type="ECO:0000256" key="1">
    <source>
        <dbReference type="SAM" id="Phobius"/>
    </source>
</evidence>
<keyword evidence="1" id="KW-0812">Transmembrane</keyword>
<organism evidence="2 3">
    <name type="scientific">Massilia forsythiae</name>
    <dbReference type="NCBI Taxonomy" id="2728020"/>
    <lineage>
        <taxon>Bacteria</taxon>
        <taxon>Pseudomonadati</taxon>
        <taxon>Pseudomonadota</taxon>
        <taxon>Betaproteobacteria</taxon>
        <taxon>Burkholderiales</taxon>
        <taxon>Oxalobacteraceae</taxon>
        <taxon>Telluria group</taxon>
        <taxon>Massilia</taxon>
    </lineage>
</organism>
<proteinExistence type="predicted"/>
<dbReference type="Gene3D" id="3.15.10.40">
    <property type="entry name" value="Uncharacterised protein PF07273, DUF1439"/>
    <property type="match status" value="1"/>
</dbReference>
<sequence>METIRQAAHEQAAREQAATAGVTRRRFAGAVAALVAGGLLASCASIVGPRRVELPQARLQAGLERRFPLHNRMLELFDVQLTRPQLAIMPQSDRVGLTLDVSVAPPFMRQSWRGTMGLSGRLLLDPARNAVFLTDTHVDRFDVNGIDAGQSRDLGRAADLLVNQLVRDMAVYTFRPEDLRYAGVQFVPTRLETAPGALFVTLEPVR</sequence>
<name>A0A7Z2ZS98_9BURK</name>
<dbReference type="EMBL" id="CP051685">
    <property type="protein sequence ID" value="QJE00236.1"/>
    <property type="molecule type" value="Genomic_DNA"/>
</dbReference>
<evidence type="ECO:0000313" key="2">
    <source>
        <dbReference type="EMBL" id="QJE00236.1"/>
    </source>
</evidence>
<dbReference type="Pfam" id="PF07273">
    <property type="entry name" value="DUF1439"/>
    <property type="match status" value="1"/>
</dbReference>
<keyword evidence="1" id="KW-1133">Transmembrane helix</keyword>